<dbReference type="InterPro" id="IPR006442">
    <property type="entry name" value="Antitoxin_Phd/YefM"/>
</dbReference>
<proteinExistence type="inferred from homology"/>
<comment type="function">
    <text evidence="2">Antitoxin component of a type II toxin-antitoxin (TA) system.</text>
</comment>
<keyword evidence="5" id="KW-1185">Reference proteome</keyword>
<dbReference type="InterPro" id="IPR036165">
    <property type="entry name" value="YefM-like_sf"/>
</dbReference>
<dbReference type="NCBIfam" id="TIGR01552">
    <property type="entry name" value="phd_fam"/>
    <property type="match status" value="1"/>
</dbReference>
<sequence>MRMSYMTSAAFNQNPSKAKKAADQQPVVITDHGEEAYVLVRYAEFAANWKRSASLLESLRDPQAADDKDFLPDRTSFEGRDVEF</sequence>
<evidence type="ECO:0000256" key="2">
    <source>
        <dbReference type="RuleBase" id="RU362080"/>
    </source>
</evidence>
<comment type="similarity">
    <text evidence="1 2">Belongs to the phD/YefM antitoxin family.</text>
</comment>
<dbReference type="Proteomes" id="UP000094626">
    <property type="component" value="Chromosome"/>
</dbReference>
<protein>
    <recommendedName>
        <fullName evidence="2">Antitoxin</fullName>
    </recommendedName>
</protein>
<evidence type="ECO:0000256" key="1">
    <source>
        <dbReference type="ARBA" id="ARBA00009981"/>
    </source>
</evidence>
<dbReference type="SUPFAM" id="SSF143120">
    <property type="entry name" value="YefM-like"/>
    <property type="match status" value="1"/>
</dbReference>
<gene>
    <name evidence="4" type="ORF">BES08_14130</name>
</gene>
<dbReference type="OrthoDB" id="72009at2"/>
<evidence type="ECO:0000256" key="3">
    <source>
        <dbReference type="SAM" id="MobiDB-lite"/>
    </source>
</evidence>
<accession>A0A1D8A6N1</accession>
<organism evidence="4 5">
    <name type="scientific">Novosphingobium resinovorum</name>
    <dbReference type="NCBI Taxonomy" id="158500"/>
    <lineage>
        <taxon>Bacteria</taxon>
        <taxon>Pseudomonadati</taxon>
        <taxon>Pseudomonadota</taxon>
        <taxon>Alphaproteobacteria</taxon>
        <taxon>Sphingomonadales</taxon>
        <taxon>Sphingomonadaceae</taxon>
        <taxon>Novosphingobium</taxon>
    </lineage>
</organism>
<name>A0A1D8A6N1_9SPHN</name>
<dbReference type="AlphaFoldDB" id="A0A1D8A6N1"/>
<evidence type="ECO:0000313" key="5">
    <source>
        <dbReference type="Proteomes" id="UP000094626"/>
    </source>
</evidence>
<dbReference type="KEGG" id="nre:BES08_14130"/>
<feature type="region of interest" description="Disordered" evidence="3">
    <location>
        <begin position="64"/>
        <end position="84"/>
    </location>
</feature>
<dbReference type="EMBL" id="CP017075">
    <property type="protein sequence ID" value="AOR77764.1"/>
    <property type="molecule type" value="Genomic_DNA"/>
</dbReference>
<evidence type="ECO:0000313" key="4">
    <source>
        <dbReference type="EMBL" id="AOR77764.1"/>
    </source>
</evidence>
<reference evidence="5" key="1">
    <citation type="journal article" date="2017" name="J. Biotechnol.">
        <title>Complete genome sequence of Novosphingobium resinovorum SA1, a versatile xenobiotic-degrading bacterium capable of utilizing sulfanilic acid.</title>
        <authorList>
            <person name="Hegedus B."/>
            <person name="Kos P.B."/>
            <person name="Balint B."/>
            <person name="Maroti G."/>
            <person name="Gan H.M."/>
            <person name="Perei K."/>
            <person name="Rakhely G."/>
        </authorList>
    </citation>
    <scope>NUCLEOTIDE SEQUENCE [LARGE SCALE GENOMIC DNA]</scope>
    <source>
        <strain evidence="5">SA1</strain>
    </source>
</reference>
<dbReference type="Pfam" id="PF02604">
    <property type="entry name" value="PhdYeFM_antitox"/>
    <property type="match status" value="1"/>
</dbReference>